<name>A0ABQ3IJI4_9PSEU</name>
<gene>
    <name evidence="2" type="ORF">GCM10017786_17400</name>
</gene>
<comment type="caution">
    <text evidence="2">The sequence shown here is derived from an EMBL/GenBank/DDBJ whole genome shotgun (WGS) entry which is preliminary data.</text>
</comment>
<evidence type="ECO:0000313" key="2">
    <source>
        <dbReference type="EMBL" id="GHE86464.1"/>
    </source>
</evidence>
<organism evidence="2 3">
    <name type="scientific">Amycolatopsis deserti</name>
    <dbReference type="NCBI Taxonomy" id="185696"/>
    <lineage>
        <taxon>Bacteria</taxon>
        <taxon>Bacillati</taxon>
        <taxon>Actinomycetota</taxon>
        <taxon>Actinomycetes</taxon>
        <taxon>Pseudonocardiales</taxon>
        <taxon>Pseudonocardiaceae</taxon>
        <taxon>Amycolatopsis</taxon>
    </lineage>
</organism>
<dbReference type="Proteomes" id="UP000605897">
    <property type="component" value="Unassembled WGS sequence"/>
</dbReference>
<keyword evidence="3" id="KW-1185">Reference proteome</keyword>
<feature type="region of interest" description="Disordered" evidence="1">
    <location>
        <begin position="1"/>
        <end position="60"/>
    </location>
</feature>
<reference evidence="3" key="1">
    <citation type="journal article" date="2019" name="Int. J. Syst. Evol. Microbiol.">
        <title>The Global Catalogue of Microorganisms (GCM) 10K type strain sequencing project: providing services to taxonomists for standard genome sequencing and annotation.</title>
        <authorList>
            <consortium name="The Broad Institute Genomics Platform"/>
            <consortium name="The Broad Institute Genome Sequencing Center for Infectious Disease"/>
            <person name="Wu L."/>
            <person name="Ma J."/>
        </authorList>
    </citation>
    <scope>NUCLEOTIDE SEQUENCE [LARGE SCALE GENOMIC DNA]</scope>
    <source>
        <strain evidence="3">CGMCC 4.7677</strain>
    </source>
</reference>
<accession>A0ABQ3IJI4</accession>
<proteinExistence type="predicted"/>
<evidence type="ECO:0000313" key="3">
    <source>
        <dbReference type="Proteomes" id="UP000605897"/>
    </source>
</evidence>
<protein>
    <submittedName>
        <fullName evidence="2">Uncharacterized protein</fullName>
    </submittedName>
</protein>
<sequence length="60" mass="5739">MMPPDRGCRYSDAYGSTSNSGAGGAPGAAASAAGPGAGLGRASRIVGTTRLPEVTMAAGR</sequence>
<evidence type="ECO:0000256" key="1">
    <source>
        <dbReference type="SAM" id="MobiDB-lite"/>
    </source>
</evidence>
<dbReference type="EMBL" id="BNAU01000002">
    <property type="protein sequence ID" value="GHE86464.1"/>
    <property type="molecule type" value="Genomic_DNA"/>
</dbReference>